<dbReference type="Proteomes" id="UP000249229">
    <property type="component" value="Unassembled WGS sequence"/>
</dbReference>
<dbReference type="InterPro" id="IPR044992">
    <property type="entry name" value="ChyE-like"/>
</dbReference>
<protein>
    <submittedName>
        <fullName evidence="3">Glutamine amidotransferase</fullName>
    </submittedName>
</protein>
<dbReference type="PANTHER" id="PTHR42695:SF5">
    <property type="entry name" value="GLUTAMINE AMIDOTRANSFERASE YLR126C-RELATED"/>
    <property type="match status" value="1"/>
</dbReference>
<keyword evidence="3" id="KW-0315">Glutamine amidotransferase</keyword>
<feature type="domain" description="Glutamine amidotransferase" evidence="2">
    <location>
        <begin position="46"/>
        <end position="205"/>
    </location>
</feature>
<keyword evidence="3" id="KW-0808">Transferase</keyword>
<dbReference type="Gene3D" id="3.40.50.880">
    <property type="match status" value="1"/>
</dbReference>
<organism evidence="3 4">
    <name type="scientific">Sphingomonas taxi</name>
    <dbReference type="NCBI Taxonomy" id="1549858"/>
    <lineage>
        <taxon>Bacteria</taxon>
        <taxon>Pseudomonadati</taxon>
        <taxon>Pseudomonadota</taxon>
        <taxon>Alphaproteobacteria</taxon>
        <taxon>Sphingomonadales</taxon>
        <taxon>Sphingomonadaceae</taxon>
        <taxon>Sphingomonas</taxon>
    </lineage>
</organism>
<dbReference type="PROSITE" id="PS51273">
    <property type="entry name" value="GATASE_TYPE_1"/>
    <property type="match status" value="1"/>
</dbReference>
<evidence type="ECO:0000259" key="2">
    <source>
        <dbReference type="Pfam" id="PF00117"/>
    </source>
</evidence>
<feature type="region of interest" description="Disordered" evidence="1">
    <location>
        <begin position="1"/>
        <end position="28"/>
    </location>
</feature>
<gene>
    <name evidence="3" type="ORF">DI544_13980</name>
</gene>
<dbReference type="GO" id="GO:0016740">
    <property type="term" value="F:transferase activity"/>
    <property type="evidence" value="ECO:0007669"/>
    <property type="project" value="UniProtKB-KW"/>
</dbReference>
<evidence type="ECO:0000256" key="1">
    <source>
        <dbReference type="SAM" id="MobiDB-lite"/>
    </source>
</evidence>
<dbReference type="SUPFAM" id="SSF52317">
    <property type="entry name" value="Class I glutamine amidotransferase-like"/>
    <property type="match status" value="1"/>
</dbReference>
<dbReference type="GO" id="GO:0005829">
    <property type="term" value="C:cytosol"/>
    <property type="evidence" value="ECO:0007669"/>
    <property type="project" value="TreeGrafter"/>
</dbReference>
<dbReference type="EMBL" id="QFQI01000016">
    <property type="protein sequence ID" value="PZQ58516.1"/>
    <property type="molecule type" value="Genomic_DNA"/>
</dbReference>
<proteinExistence type="predicted"/>
<evidence type="ECO:0000313" key="4">
    <source>
        <dbReference type="Proteomes" id="UP000249229"/>
    </source>
</evidence>
<reference evidence="3 4" key="1">
    <citation type="submission" date="2017-08" db="EMBL/GenBank/DDBJ databases">
        <title>Infants hospitalized years apart are colonized by the same room-sourced microbial strains.</title>
        <authorList>
            <person name="Brooks B."/>
            <person name="Olm M.R."/>
            <person name="Firek B.A."/>
            <person name="Baker R."/>
            <person name="Thomas B.C."/>
            <person name="Morowitz M.J."/>
            <person name="Banfield J.F."/>
        </authorList>
    </citation>
    <scope>NUCLEOTIDE SEQUENCE [LARGE SCALE GENOMIC DNA]</scope>
    <source>
        <strain evidence="3">S2_005_001_R1_22</strain>
    </source>
</reference>
<evidence type="ECO:0000313" key="3">
    <source>
        <dbReference type="EMBL" id="PZQ58516.1"/>
    </source>
</evidence>
<dbReference type="Pfam" id="PF00117">
    <property type="entry name" value="GATase"/>
    <property type="match status" value="1"/>
</dbReference>
<dbReference type="InterPro" id="IPR017926">
    <property type="entry name" value="GATASE"/>
</dbReference>
<sequence length="282" mass="30550">MTRFLIAQSETPDERQARRDHAGKSSGESYAATLRQLAPDGAIDIIAPADDDARRYDAGELASYDAVFLTGSPLHVYDDTPAVRRQLAFMRSVFASGTPSFGSCAGLQVAVAAAGGTVRRMPDRMEAGVSRQIVATEAGRDHPLLAGRAPAWDAPAVHGDEVAALPPGATLLASNGVTRVQAAEIRHDRGIFWGVQYHPELALGEIAVALRRQAADLVTAGLADNEAEVAERADDFDDLHRAPDKRSLRWRLGVDGEFADEHARRRELRNFLAALPDLDRRR</sequence>
<dbReference type="InterPro" id="IPR029062">
    <property type="entry name" value="Class_I_gatase-like"/>
</dbReference>
<name>A0A2W5NYC3_9SPHN</name>
<accession>A0A2W5NYC3</accession>
<dbReference type="AlphaFoldDB" id="A0A2W5NYC3"/>
<dbReference type="CDD" id="cd01741">
    <property type="entry name" value="GATase1_1"/>
    <property type="match status" value="1"/>
</dbReference>
<comment type="caution">
    <text evidence="3">The sequence shown here is derived from an EMBL/GenBank/DDBJ whole genome shotgun (WGS) entry which is preliminary data.</text>
</comment>
<feature type="compositionally biased region" description="Basic and acidic residues" evidence="1">
    <location>
        <begin position="12"/>
        <end position="23"/>
    </location>
</feature>
<dbReference type="PANTHER" id="PTHR42695">
    <property type="entry name" value="GLUTAMINE AMIDOTRANSFERASE YLR126C-RELATED"/>
    <property type="match status" value="1"/>
</dbReference>